<dbReference type="InterPro" id="IPR036259">
    <property type="entry name" value="MFS_trans_sf"/>
</dbReference>
<organism evidence="9 10">
    <name type="scientific">Cladophialophora carrionii CBS 160.54</name>
    <dbReference type="NCBI Taxonomy" id="1279043"/>
    <lineage>
        <taxon>Eukaryota</taxon>
        <taxon>Fungi</taxon>
        <taxon>Dikarya</taxon>
        <taxon>Ascomycota</taxon>
        <taxon>Pezizomycotina</taxon>
        <taxon>Eurotiomycetes</taxon>
        <taxon>Chaetothyriomycetidae</taxon>
        <taxon>Chaetothyriales</taxon>
        <taxon>Herpotrichiellaceae</taxon>
        <taxon>Cladophialophora</taxon>
    </lineage>
</organism>
<evidence type="ECO:0000256" key="7">
    <source>
        <dbReference type="SAM" id="Phobius"/>
    </source>
</evidence>
<evidence type="ECO:0000256" key="3">
    <source>
        <dbReference type="ARBA" id="ARBA00022692"/>
    </source>
</evidence>
<dbReference type="InterPro" id="IPR011701">
    <property type="entry name" value="MFS"/>
</dbReference>
<feature type="transmembrane region" description="Helical" evidence="7">
    <location>
        <begin position="309"/>
        <end position="327"/>
    </location>
</feature>
<sequence length="535" mass="58872">MTNAEIVSVTDAPLDTEKQVQETVLHLEDALASLNIDPREADEAFAFLRDHPNADQVTQEAIAILADEGKRKALLRKIDWAILPCMIATYFLQFLDKTTIGYTAVMGLRDDTHLKGQQYSDIAMIFYIGYLAAEFPTQYLSQRISRLGKYLGANIVFWGAVLAAHAAARNYAGLMICRALLGVFESVVSPTLVLVVAMWYKKSEQGRRISYVYVCNSLTSIFAGLVSWGVSHTNNKHFASWRIFLLTIGLVTVVVGVIVFFYLPDSPVKARSFTDAEKVATLLRVKDNQSGTQNAHIKKSQILKTFQDPGVYLVAVSVVLLSVPTAIPNFSSILLTTFGYTSQEALILNIPGGVVGAISTIVIGYLSDKWNDRSLVMIISILPTIAAFAMMIGLDPGGVPKSKGALLFALYLCNSFTSAFMLLLVWNASNLGGHTKKVTVNALTLMLYCAGNIAGTESFRASEAPGYISGKAAIMATLSAQVLVCLVLRFRNDRLNKKNREKLAAMSEDEKERLRQQLAYADKTDRENPFFVYTH</sequence>
<dbReference type="SUPFAM" id="SSF103473">
    <property type="entry name" value="MFS general substrate transporter"/>
    <property type="match status" value="1"/>
</dbReference>
<keyword evidence="5 7" id="KW-0472">Membrane</keyword>
<keyword evidence="3 7" id="KW-0812">Transmembrane</keyword>
<dbReference type="GO" id="GO:0016020">
    <property type="term" value="C:membrane"/>
    <property type="evidence" value="ECO:0007669"/>
    <property type="project" value="UniProtKB-SubCell"/>
</dbReference>
<dbReference type="AlphaFoldDB" id="V9D2H1"/>
<dbReference type="PANTHER" id="PTHR43791:SF40">
    <property type="entry name" value="THIAMINE PATHWAY TRANSPORTER THI73"/>
    <property type="match status" value="1"/>
</dbReference>
<keyword evidence="4 7" id="KW-1133">Transmembrane helix</keyword>
<feature type="transmembrane region" description="Helical" evidence="7">
    <location>
        <begin position="374"/>
        <end position="394"/>
    </location>
</feature>
<gene>
    <name evidence="9" type="ORF">G647_08221</name>
</gene>
<evidence type="ECO:0000256" key="1">
    <source>
        <dbReference type="ARBA" id="ARBA00004141"/>
    </source>
</evidence>
<dbReference type="PANTHER" id="PTHR43791">
    <property type="entry name" value="PERMEASE-RELATED"/>
    <property type="match status" value="1"/>
</dbReference>
<feature type="transmembrane region" description="Helical" evidence="7">
    <location>
        <begin position="243"/>
        <end position="263"/>
    </location>
</feature>
<dbReference type="RefSeq" id="XP_008730755.1">
    <property type="nucleotide sequence ID" value="XM_008732533.1"/>
</dbReference>
<evidence type="ECO:0000313" key="9">
    <source>
        <dbReference type="EMBL" id="ETI20187.1"/>
    </source>
</evidence>
<dbReference type="OrthoDB" id="6730379at2759"/>
<dbReference type="PROSITE" id="PS50850">
    <property type="entry name" value="MFS"/>
    <property type="match status" value="1"/>
</dbReference>
<accession>V9D2H1</accession>
<reference evidence="9 10" key="1">
    <citation type="submission" date="2013-03" db="EMBL/GenBank/DDBJ databases">
        <title>The Genome Sequence of Cladophialophora carrionii CBS 160.54.</title>
        <authorList>
            <consortium name="The Broad Institute Genomics Platform"/>
            <person name="Cuomo C."/>
            <person name="de Hoog S."/>
            <person name="Gorbushina A."/>
            <person name="Walker B."/>
            <person name="Young S.K."/>
            <person name="Zeng Q."/>
            <person name="Gargeya S."/>
            <person name="Fitzgerald M."/>
            <person name="Haas B."/>
            <person name="Abouelleil A."/>
            <person name="Allen A.W."/>
            <person name="Alvarado L."/>
            <person name="Arachchi H.M."/>
            <person name="Berlin A.M."/>
            <person name="Chapman S.B."/>
            <person name="Gainer-Dewar J."/>
            <person name="Goldberg J."/>
            <person name="Griggs A."/>
            <person name="Gujja S."/>
            <person name="Hansen M."/>
            <person name="Howarth C."/>
            <person name="Imamovic A."/>
            <person name="Ireland A."/>
            <person name="Larimer J."/>
            <person name="McCowan C."/>
            <person name="Murphy C."/>
            <person name="Pearson M."/>
            <person name="Poon T.W."/>
            <person name="Priest M."/>
            <person name="Roberts A."/>
            <person name="Saif S."/>
            <person name="Shea T."/>
            <person name="Sisk P."/>
            <person name="Sykes S."/>
            <person name="Wortman J."/>
            <person name="Nusbaum C."/>
            <person name="Birren B."/>
        </authorList>
    </citation>
    <scope>NUCLEOTIDE SEQUENCE [LARGE SCALE GENOMIC DNA]</scope>
    <source>
        <strain evidence="9 10">CBS 160.54</strain>
    </source>
</reference>
<dbReference type="VEuPathDB" id="FungiDB:G647_08221"/>
<feature type="transmembrane region" description="Helical" evidence="7">
    <location>
        <begin position="147"/>
        <end position="167"/>
    </location>
</feature>
<feature type="transmembrane region" description="Helical" evidence="7">
    <location>
        <begin position="467"/>
        <end position="490"/>
    </location>
</feature>
<comment type="subcellular location">
    <subcellularLocation>
        <location evidence="1">Membrane</location>
        <topology evidence="1">Multi-pass membrane protein</topology>
    </subcellularLocation>
</comment>
<dbReference type="FunFam" id="1.20.1250.20:FF:000064">
    <property type="entry name" value="MFS allantoate transporter"/>
    <property type="match status" value="1"/>
</dbReference>
<name>V9D2H1_9EURO</name>
<feature type="transmembrane region" description="Helical" evidence="7">
    <location>
        <begin position="211"/>
        <end position="231"/>
    </location>
</feature>
<dbReference type="InterPro" id="IPR020846">
    <property type="entry name" value="MFS_dom"/>
</dbReference>
<evidence type="ECO:0000313" key="10">
    <source>
        <dbReference type="Proteomes" id="UP000030678"/>
    </source>
</evidence>
<feature type="transmembrane region" description="Helical" evidence="7">
    <location>
        <begin position="438"/>
        <end position="455"/>
    </location>
</feature>
<evidence type="ECO:0000256" key="6">
    <source>
        <dbReference type="ARBA" id="ARBA00037968"/>
    </source>
</evidence>
<feature type="transmembrane region" description="Helical" evidence="7">
    <location>
        <begin position="78"/>
        <end position="96"/>
    </location>
</feature>
<evidence type="ECO:0000259" key="8">
    <source>
        <dbReference type="PROSITE" id="PS50850"/>
    </source>
</evidence>
<dbReference type="Pfam" id="PF07690">
    <property type="entry name" value="MFS_1"/>
    <property type="match status" value="1"/>
</dbReference>
<evidence type="ECO:0000256" key="2">
    <source>
        <dbReference type="ARBA" id="ARBA00022448"/>
    </source>
</evidence>
<protein>
    <recommendedName>
        <fullName evidence="8">Major facilitator superfamily (MFS) profile domain-containing protein</fullName>
    </recommendedName>
</protein>
<dbReference type="Proteomes" id="UP000030678">
    <property type="component" value="Unassembled WGS sequence"/>
</dbReference>
<feature type="transmembrane region" description="Helical" evidence="7">
    <location>
        <begin position="406"/>
        <end position="426"/>
    </location>
</feature>
<feature type="transmembrane region" description="Helical" evidence="7">
    <location>
        <begin position="179"/>
        <end position="199"/>
    </location>
</feature>
<evidence type="ECO:0000256" key="5">
    <source>
        <dbReference type="ARBA" id="ARBA00023136"/>
    </source>
</evidence>
<feature type="transmembrane region" description="Helical" evidence="7">
    <location>
        <begin position="347"/>
        <end position="367"/>
    </location>
</feature>
<comment type="similarity">
    <text evidence="6">Belongs to the major facilitator superfamily. Allantoate permease family.</text>
</comment>
<dbReference type="HOGENOM" id="CLU_001265_0_5_1"/>
<dbReference type="EMBL" id="KB822708">
    <property type="protein sequence ID" value="ETI20187.1"/>
    <property type="molecule type" value="Genomic_DNA"/>
</dbReference>
<feature type="transmembrane region" description="Helical" evidence="7">
    <location>
        <begin position="116"/>
        <end position="135"/>
    </location>
</feature>
<dbReference type="Gene3D" id="1.20.1250.20">
    <property type="entry name" value="MFS general substrate transporter like domains"/>
    <property type="match status" value="1"/>
</dbReference>
<feature type="domain" description="Major facilitator superfamily (MFS) profile" evidence="8">
    <location>
        <begin position="82"/>
        <end position="535"/>
    </location>
</feature>
<keyword evidence="2" id="KW-0813">Transport</keyword>
<proteinExistence type="inferred from homology"/>
<evidence type="ECO:0000256" key="4">
    <source>
        <dbReference type="ARBA" id="ARBA00022989"/>
    </source>
</evidence>
<dbReference type="GeneID" id="19986714"/>
<dbReference type="GO" id="GO:0022857">
    <property type="term" value="F:transmembrane transporter activity"/>
    <property type="evidence" value="ECO:0007669"/>
    <property type="project" value="InterPro"/>
</dbReference>